<dbReference type="RefSeq" id="YP_008816007.1">
    <property type="nucleotide sequence ID" value="NC_022860.1"/>
</dbReference>
<proteinExistence type="predicted"/>
<protein>
    <submittedName>
        <fullName evidence="2">Putative LAGLIDADG homing endonuclease</fullName>
    </submittedName>
</protein>
<dbReference type="SUPFAM" id="SSF55608">
    <property type="entry name" value="Homing endonucleases"/>
    <property type="match status" value="2"/>
</dbReference>
<dbReference type="Pfam" id="PF00961">
    <property type="entry name" value="LAGLIDADG_1"/>
    <property type="match status" value="1"/>
</dbReference>
<dbReference type="GeneID" id="17675267"/>
<keyword evidence="2" id="KW-0496">Mitochondrion</keyword>
<keyword evidence="2" id="KW-0540">Nuclease</keyword>
<evidence type="ECO:0000259" key="1">
    <source>
        <dbReference type="Pfam" id="PF00961"/>
    </source>
</evidence>
<dbReference type="InterPro" id="IPR027434">
    <property type="entry name" value="Homing_endonucl"/>
</dbReference>
<accession>U5YE59</accession>
<dbReference type="Gene3D" id="3.10.28.10">
    <property type="entry name" value="Homing endonucleases"/>
    <property type="match status" value="1"/>
</dbReference>
<feature type="domain" description="Homing endonuclease LAGLIDADG" evidence="1">
    <location>
        <begin position="34"/>
        <end position="121"/>
    </location>
</feature>
<organism evidence="2">
    <name type="scientific">Closterium baillyanum</name>
    <dbReference type="NCBI Taxonomy" id="1416941"/>
    <lineage>
        <taxon>Eukaryota</taxon>
        <taxon>Viridiplantae</taxon>
        <taxon>Streptophyta</taxon>
        <taxon>Zygnematophyceae</taxon>
        <taxon>Zygnematophycidae</taxon>
        <taxon>Desmidiales</taxon>
        <taxon>Closteriaceae</taxon>
        <taxon>Closterium</taxon>
    </lineage>
</organism>
<keyword evidence="2" id="KW-0255">Endonuclease</keyword>
<sequence>MAFSLLQSARNFTRSSETIRQLSNKEEDYFNNWLAGIIDGDGNFDIQKGAKQSLRIKLHNRDIRILTRIQNFLHIGKIRSVKNKPHSIYIVSKREDLLKIIYRINGKIRLKVLSFQKVCEINNIATLQLIILLRLATAPYFAGLVDTDGSIVFNYSCNRIECNLELKYNEYSSKLNLNWVIPNTKPNVLLLKKKNQQTKANPEKIFKSIAFRFQSVSGMIPVYDYFMKNRLYSDFKFYRLSKIKPFFEIRQFCSAPFDSAEFGIYSNFVLNFIQHLNPSWTKTPFVKYLSFPASMAARETDC</sequence>
<geneLocation type="mitochondrion" evidence="2"/>
<gene>
    <name evidence="2" type="primary">orf302</name>
</gene>
<name>U5YE59_9VIRI</name>
<dbReference type="PANTHER" id="PTHR37520">
    <property type="entry name" value="INTRON-ENCODED DNA ENDONUCLEASE AI2A-RELATED"/>
    <property type="match status" value="1"/>
</dbReference>
<dbReference type="GO" id="GO:0004519">
    <property type="term" value="F:endonuclease activity"/>
    <property type="evidence" value="ECO:0007669"/>
    <property type="project" value="UniProtKB-KW"/>
</dbReference>
<keyword evidence="2" id="KW-0378">Hydrolase</keyword>
<evidence type="ECO:0000313" key="2">
    <source>
        <dbReference type="EMBL" id="AGZ90273.1"/>
    </source>
</evidence>
<dbReference type="PANTHER" id="PTHR37520:SF1">
    <property type="entry name" value="INTRON-ENCODED DNA ENDONUCLEASE AI2A-RELATED"/>
    <property type="match status" value="1"/>
</dbReference>
<dbReference type="AlphaFoldDB" id="U5YE59"/>
<reference evidence="2" key="1">
    <citation type="journal article" date="2013" name="Genome Biol. Evol.">
        <title>Tracing the evolution of streptophyte algae and their mitochondrial genome.</title>
        <authorList>
            <person name="Turmel M."/>
            <person name="Otis C."/>
            <person name="Lemieux C."/>
        </authorList>
    </citation>
    <scope>NUCLEOTIDE SEQUENCE</scope>
</reference>
<dbReference type="EMBL" id="KF060940">
    <property type="protein sequence ID" value="AGZ90273.1"/>
    <property type="molecule type" value="Genomic_DNA"/>
</dbReference>
<dbReference type="InterPro" id="IPR004860">
    <property type="entry name" value="LAGLIDADG_dom"/>
</dbReference>